<organism evidence="5 6">
    <name type="scientific">Pseudonocardia charpentierae</name>
    <dbReference type="NCBI Taxonomy" id="3075545"/>
    <lineage>
        <taxon>Bacteria</taxon>
        <taxon>Bacillati</taxon>
        <taxon>Actinomycetota</taxon>
        <taxon>Actinomycetes</taxon>
        <taxon>Pseudonocardiales</taxon>
        <taxon>Pseudonocardiaceae</taxon>
        <taxon>Pseudonocardia</taxon>
    </lineage>
</organism>
<reference evidence="6" key="1">
    <citation type="submission" date="2023-07" db="EMBL/GenBank/DDBJ databases">
        <title>30 novel species of actinomycetes from the DSMZ collection.</title>
        <authorList>
            <person name="Nouioui I."/>
        </authorList>
    </citation>
    <scope>NUCLEOTIDE SEQUENCE [LARGE SCALE GENOMIC DNA]</scope>
    <source>
        <strain evidence="6">DSM 45834</strain>
    </source>
</reference>
<keyword evidence="6" id="KW-1185">Reference proteome</keyword>
<dbReference type="InterPro" id="IPR011990">
    <property type="entry name" value="TPR-like_helical_dom_sf"/>
</dbReference>
<keyword evidence="2" id="KW-0238">DNA-binding</keyword>
<dbReference type="Gene3D" id="1.10.10.10">
    <property type="entry name" value="Winged helix-like DNA-binding domain superfamily/Winged helix DNA-binding domain"/>
    <property type="match status" value="1"/>
</dbReference>
<gene>
    <name evidence="5" type="ORF">RM445_05800</name>
</gene>
<dbReference type="InterPro" id="IPR036388">
    <property type="entry name" value="WH-like_DNA-bd_sf"/>
</dbReference>
<protein>
    <submittedName>
        <fullName evidence="5">LuxR C-terminal-related transcriptional regulator</fullName>
    </submittedName>
</protein>
<dbReference type="SUPFAM" id="SSF46894">
    <property type="entry name" value="C-terminal effector domain of the bipartite response regulators"/>
    <property type="match status" value="1"/>
</dbReference>
<dbReference type="InterPro" id="IPR027417">
    <property type="entry name" value="P-loop_NTPase"/>
</dbReference>
<dbReference type="Proteomes" id="UP001183202">
    <property type="component" value="Unassembled WGS sequence"/>
</dbReference>
<proteinExistence type="predicted"/>
<evidence type="ECO:0000313" key="6">
    <source>
        <dbReference type="Proteomes" id="UP001183202"/>
    </source>
</evidence>
<dbReference type="PROSITE" id="PS50043">
    <property type="entry name" value="HTH_LUXR_2"/>
    <property type="match status" value="1"/>
</dbReference>
<keyword evidence="1" id="KW-0805">Transcription regulation</keyword>
<dbReference type="InterPro" id="IPR016032">
    <property type="entry name" value="Sig_transdc_resp-reg_C-effctor"/>
</dbReference>
<evidence type="ECO:0000259" key="4">
    <source>
        <dbReference type="PROSITE" id="PS50043"/>
    </source>
</evidence>
<evidence type="ECO:0000256" key="3">
    <source>
        <dbReference type="ARBA" id="ARBA00023163"/>
    </source>
</evidence>
<dbReference type="SUPFAM" id="SSF48452">
    <property type="entry name" value="TPR-like"/>
    <property type="match status" value="1"/>
</dbReference>
<dbReference type="Gene3D" id="3.40.50.300">
    <property type="entry name" value="P-loop containing nucleotide triphosphate hydrolases"/>
    <property type="match status" value="1"/>
</dbReference>
<dbReference type="EMBL" id="JAVREJ010000003">
    <property type="protein sequence ID" value="MDT0349037.1"/>
    <property type="molecule type" value="Genomic_DNA"/>
</dbReference>
<evidence type="ECO:0000256" key="2">
    <source>
        <dbReference type="ARBA" id="ARBA00023125"/>
    </source>
</evidence>
<dbReference type="CDD" id="cd06170">
    <property type="entry name" value="LuxR_C_like"/>
    <property type="match status" value="1"/>
</dbReference>
<feature type="domain" description="HTH luxR-type" evidence="4">
    <location>
        <begin position="689"/>
        <end position="754"/>
    </location>
</feature>
<dbReference type="PANTHER" id="PTHR44688:SF16">
    <property type="entry name" value="DNA-BINDING TRANSCRIPTIONAL ACTIVATOR DEVR_DOSR"/>
    <property type="match status" value="1"/>
</dbReference>
<dbReference type="PANTHER" id="PTHR44688">
    <property type="entry name" value="DNA-BINDING TRANSCRIPTIONAL ACTIVATOR DEVR_DOSR"/>
    <property type="match status" value="1"/>
</dbReference>
<dbReference type="Pfam" id="PF25873">
    <property type="entry name" value="WHD_MalT"/>
    <property type="match status" value="1"/>
</dbReference>
<dbReference type="Pfam" id="PF00196">
    <property type="entry name" value="GerE"/>
    <property type="match status" value="1"/>
</dbReference>
<evidence type="ECO:0000256" key="1">
    <source>
        <dbReference type="ARBA" id="ARBA00023015"/>
    </source>
</evidence>
<comment type="caution">
    <text evidence="5">The sequence shown here is derived from an EMBL/GenBank/DDBJ whole genome shotgun (WGS) entry which is preliminary data.</text>
</comment>
<dbReference type="Gene3D" id="1.25.40.10">
    <property type="entry name" value="Tetratricopeptide repeat domain"/>
    <property type="match status" value="1"/>
</dbReference>
<keyword evidence="3" id="KW-0804">Transcription</keyword>
<dbReference type="RefSeq" id="WP_311555008.1">
    <property type="nucleotide sequence ID" value="NZ_JAVREJ010000003.1"/>
</dbReference>
<evidence type="ECO:0000313" key="5">
    <source>
        <dbReference type="EMBL" id="MDT0349037.1"/>
    </source>
</evidence>
<sequence>MSEGRTAPLIAAKQVVPPVRPGAVRRARLHAPLLANAWSRLSVVVAPAGWGKTTLLSQWAHDPAETRCVVWVSLDEADDDPVRFWTYVLSALQRDVAGLGPAALRALSTPGLEPVDLALPTLLNELATVDGAYVLVLDDYHLVGSAAVHEGVEFLLSYLPPALRVVIAGRSDPPLPLARLRARGELTELRAAELGFRVDEAAALLTAVGETPVEPSAATVLTERTEGWAAGLQLAALTIRHAERPAEAAARLDGGDRHILDYLSLEVVDRLAPDHRDLLVRASVLERLSGPLCDAALDRTGSAAALESLDRADLFVTALDPRREWYRCHRLFRDVLLRRLAADPDARTRVLARAADWFLERGYVAEAVAHRIAAGDEGGAADLLRSQVPAFLERGELAVHLQLGRRLPAATVLRDPRLCVSLAWAAGLSGRFAWMGPWLDAAEKTIDDDSPTPEGWHTLRGAVATLRGVEYSIARADMEAALAAASEGCRLECDPAVAGYVMARTVLGAVLGLYGRPDEAVRVLDGVWNTARAIGLPPLLGLQAASIQAMVLGETGRTDQLRRLLAEVGPVVRAAQDRWGSATSPGIARLRTVEGELAHRDGDLAAAATLLRRAADLARTFGEPVAHVTALTALAQVELDGHDRAAARAVLAEARDVVDNEPVAPLTVRRLEAVEHRAGRTAVRDARRAGALVEELTDREQAILRALGGDATQREIGAALHLSINTVKGYTKILYRKLGVGSREDAVREGRALGLI</sequence>
<dbReference type="InterPro" id="IPR059106">
    <property type="entry name" value="WHD_MalT"/>
</dbReference>
<accession>A0ABU2N539</accession>
<name>A0ABU2N539_9PSEU</name>
<dbReference type="InterPro" id="IPR000792">
    <property type="entry name" value="Tscrpt_reg_LuxR_C"/>
</dbReference>
<dbReference type="SUPFAM" id="SSF52540">
    <property type="entry name" value="P-loop containing nucleoside triphosphate hydrolases"/>
    <property type="match status" value="1"/>
</dbReference>
<dbReference type="SMART" id="SM00421">
    <property type="entry name" value="HTH_LUXR"/>
    <property type="match status" value="1"/>
</dbReference>